<protein>
    <submittedName>
        <fullName evidence="3">Uncharacterized protein</fullName>
    </submittedName>
</protein>
<evidence type="ECO:0000256" key="2">
    <source>
        <dbReference type="SAM" id="MobiDB-lite"/>
    </source>
</evidence>
<feature type="region of interest" description="Disordered" evidence="2">
    <location>
        <begin position="1"/>
        <end position="116"/>
    </location>
</feature>
<evidence type="ECO:0000256" key="1">
    <source>
        <dbReference type="SAM" id="Coils"/>
    </source>
</evidence>
<reference evidence="4" key="1">
    <citation type="journal article" date="2015" name="Nat. Plants">
        <title>Genome expansion of Arabis alpina linked with retrotransposition and reduced symmetric DNA methylation.</title>
        <authorList>
            <person name="Willing E.M."/>
            <person name="Rawat V."/>
            <person name="Mandakova T."/>
            <person name="Maumus F."/>
            <person name="James G.V."/>
            <person name="Nordstroem K.J."/>
            <person name="Becker C."/>
            <person name="Warthmann N."/>
            <person name="Chica C."/>
            <person name="Szarzynska B."/>
            <person name="Zytnicki M."/>
            <person name="Albani M.C."/>
            <person name="Kiefer C."/>
            <person name="Bergonzi S."/>
            <person name="Castaings L."/>
            <person name="Mateos J.L."/>
            <person name="Berns M.C."/>
            <person name="Bujdoso N."/>
            <person name="Piofczyk T."/>
            <person name="de Lorenzo L."/>
            <person name="Barrero-Sicilia C."/>
            <person name="Mateos I."/>
            <person name="Piednoel M."/>
            <person name="Hagmann J."/>
            <person name="Chen-Min-Tao R."/>
            <person name="Iglesias-Fernandez R."/>
            <person name="Schuster S.C."/>
            <person name="Alonso-Blanco C."/>
            <person name="Roudier F."/>
            <person name="Carbonero P."/>
            <person name="Paz-Ares J."/>
            <person name="Davis S.J."/>
            <person name="Pecinka A."/>
            <person name="Quesneville H."/>
            <person name="Colot V."/>
            <person name="Lysak M.A."/>
            <person name="Weigel D."/>
            <person name="Coupland G."/>
            <person name="Schneeberger K."/>
        </authorList>
    </citation>
    <scope>NUCLEOTIDE SEQUENCE [LARGE SCALE GENOMIC DNA]</scope>
    <source>
        <strain evidence="4">cv. Pajares</strain>
    </source>
</reference>
<organism evidence="3 4">
    <name type="scientific">Arabis alpina</name>
    <name type="common">Alpine rock-cress</name>
    <dbReference type="NCBI Taxonomy" id="50452"/>
    <lineage>
        <taxon>Eukaryota</taxon>
        <taxon>Viridiplantae</taxon>
        <taxon>Streptophyta</taxon>
        <taxon>Embryophyta</taxon>
        <taxon>Tracheophyta</taxon>
        <taxon>Spermatophyta</taxon>
        <taxon>Magnoliopsida</taxon>
        <taxon>eudicotyledons</taxon>
        <taxon>Gunneridae</taxon>
        <taxon>Pentapetalae</taxon>
        <taxon>rosids</taxon>
        <taxon>malvids</taxon>
        <taxon>Brassicales</taxon>
        <taxon>Brassicaceae</taxon>
        <taxon>Arabideae</taxon>
        <taxon>Arabis</taxon>
    </lineage>
</organism>
<feature type="compositionally biased region" description="Basic and acidic residues" evidence="2">
    <location>
        <begin position="51"/>
        <end position="101"/>
    </location>
</feature>
<name>A0A087H108_ARAAL</name>
<keyword evidence="1" id="KW-0175">Coiled coil</keyword>
<feature type="coiled-coil region" evidence="1">
    <location>
        <begin position="279"/>
        <end position="321"/>
    </location>
</feature>
<evidence type="ECO:0000313" key="3">
    <source>
        <dbReference type="EMBL" id="KFK35810.1"/>
    </source>
</evidence>
<accession>A0A087H108</accession>
<dbReference type="Proteomes" id="UP000029120">
    <property type="component" value="Chromosome 4"/>
</dbReference>
<evidence type="ECO:0000313" key="4">
    <source>
        <dbReference type="Proteomes" id="UP000029120"/>
    </source>
</evidence>
<dbReference type="AlphaFoldDB" id="A0A087H108"/>
<sequence>MVKLNLDVVDSDEEFELPKAAPPTVREGLRPDKAPITHGRGKGLMGGLLAESRRAEEARLEREQQKEAAKRKSRGEEKKVEAEAKKKKKRADEEKEMAKSIKEKKRSAHEALGSGDQAEKVARFNTVGLPVEVEHLYAGAIVRVGDGDESSSSPFDFVFDFRGGGKHISQVPLACLQFVCCVRGGPDFLSPPAVDSSSSDPDTRFAMSAVSMLAGYNFLSDARYNLDQRNLKLNTQNGELVSESNQSMEARARAELEAAKLKDLLSHSQQVNGELIASRDDLSSKVDALTSALAEAEEAKKEAKKKAKDKLRRSIEIMEERSKAQTEVDRLASLACQVVGAIRRMEKAAKDGVPIDAAKKEKLEARLASYTAEADSIVLPSLLSDSSDDEEVEPKKSVALDISSSDSSDEEGERSEVDGRSSVVGKTHALTLAEIEETKNAEAEDGNQLRVELFGDQSEGDAGETAATEEHASIDTPAVDAATGEPIAPLFADSNLETAS</sequence>
<dbReference type="Gramene" id="KFK35810">
    <property type="protein sequence ID" value="KFK35810"/>
    <property type="gene ID" value="AALP_AA4G039700"/>
</dbReference>
<dbReference type="EMBL" id="CM002872">
    <property type="protein sequence ID" value="KFK35810.1"/>
    <property type="molecule type" value="Genomic_DNA"/>
</dbReference>
<gene>
    <name evidence="3" type="ordered locus">AALP_Aa4g039700</name>
</gene>
<feature type="region of interest" description="Disordered" evidence="2">
    <location>
        <begin position="385"/>
        <end position="500"/>
    </location>
</feature>
<keyword evidence="4" id="KW-1185">Reference proteome</keyword>
<proteinExistence type="predicted"/>